<organism evidence="17">
    <name type="scientific">marine metagenome</name>
    <dbReference type="NCBI Taxonomy" id="408172"/>
    <lineage>
        <taxon>unclassified sequences</taxon>
        <taxon>metagenomes</taxon>
        <taxon>ecological metagenomes</taxon>
    </lineage>
</organism>
<evidence type="ECO:0000256" key="14">
    <source>
        <dbReference type="ARBA" id="ARBA00078805"/>
    </source>
</evidence>
<keyword evidence="5" id="KW-0547">Nucleotide-binding</keyword>
<dbReference type="GO" id="GO:0036222">
    <property type="term" value="F:XTP diphosphatase activity"/>
    <property type="evidence" value="ECO:0007669"/>
    <property type="project" value="UniProtKB-ARBA"/>
</dbReference>
<evidence type="ECO:0000256" key="10">
    <source>
        <dbReference type="ARBA" id="ARBA00052017"/>
    </source>
</evidence>
<dbReference type="SUPFAM" id="SSF52972">
    <property type="entry name" value="ITPase-like"/>
    <property type="match status" value="1"/>
</dbReference>
<dbReference type="GO" id="GO:0009146">
    <property type="term" value="P:purine nucleoside triphosphate catabolic process"/>
    <property type="evidence" value="ECO:0007669"/>
    <property type="project" value="UniProtKB-ARBA"/>
</dbReference>
<accession>A0A382JQW3</accession>
<dbReference type="InterPro" id="IPR002637">
    <property type="entry name" value="RdgB/HAM1"/>
</dbReference>
<dbReference type="GO" id="GO:0005829">
    <property type="term" value="C:cytosol"/>
    <property type="evidence" value="ECO:0007669"/>
    <property type="project" value="TreeGrafter"/>
</dbReference>
<dbReference type="PANTHER" id="PTHR11067">
    <property type="entry name" value="INOSINE TRIPHOSPHATE PYROPHOSPHATASE/HAM1 PROTEIN"/>
    <property type="match status" value="1"/>
</dbReference>
<dbReference type="GO" id="GO:0009117">
    <property type="term" value="P:nucleotide metabolic process"/>
    <property type="evidence" value="ECO:0007669"/>
    <property type="project" value="UniProtKB-KW"/>
</dbReference>
<evidence type="ECO:0000256" key="11">
    <source>
        <dbReference type="ARBA" id="ARBA00066468"/>
    </source>
</evidence>
<keyword evidence="4" id="KW-0479">Metal-binding</keyword>
<dbReference type="NCBIfam" id="TIGR00042">
    <property type="entry name" value="RdgB/HAM1 family non-canonical purine NTP pyrophosphatase"/>
    <property type="match status" value="1"/>
</dbReference>
<dbReference type="Gene3D" id="3.90.950.10">
    <property type="match status" value="1"/>
</dbReference>
<dbReference type="PANTHER" id="PTHR11067:SF9">
    <property type="entry name" value="INOSINE TRIPHOSPHATE PYROPHOSPHATASE"/>
    <property type="match status" value="1"/>
</dbReference>
<evidence type="ECO:0000313" key="17">
    <source>
        <dbReference type="EMBL" id="SVC14129.1"/>
    </source>
</evidence>
<evidence type="ECO:0000256" key="9">
    <source>
        <dbReference type="ARBA" id="ARBA00051875"/>
    </source>
</evidence>
<dbReference type="FunFam" id="3.90.950.10:FF:000001">
    <property type="entry name" value="dITP/XTP pyrophosphatase"/>
    <property type="match status" value="1"/>
</dbReference>
<dbReference type="InterPro" id="IPR029001">
    <property type="entry name" value="ITPase-like_fam"/>
</dbReference>
<gene>
    <name evidence="17" type="ORF">METZ01_LOCUS266983</name>
</gene>
<evidence type="ECO:0000256" key="6">
    <source>
        <dbReference type="ARBA" id="ARBA00022801"/>
    </source>
</evidence>
<dbReference type="EMBL" id="UINC01075693">
    <property type="protein sequence ID" value="SVC14129.1"/>
    <property type="molecule type" value="Genomic_DNA"/>
</dbReference>
<evidence type="ECO:0000256" key="13">
    <source>
        <dbReference type="ARBA" id="ARBA00075987"/>
    </source>
</evidence>
<name>A0A382JQW3_9ZZZZ</name>
<keyword evidence="6" id="KW-0378">Hydrolase</keyword>
<dbReference type="AlphaFoldDB" id="A0A382JQW3"/>
<evidence type="ECO:0000256" key="3">
    <source>
        <dbReference type="ARBA" id="ARBA00011738"/>
    </source>
</evidence>
<evidence type="ECO:0000256" key="5">
    <source>
        <dbReference type="ARBA" id="ARBA00022741"/>
    </source>
</evidence>
<comment type="cofactor">
    <cofactor evidence="1">
        <name>Mg(2+)</name>
        <dbReference type="ChEBI" id="CHEBI:18420"/>
    </cofactor>
</comment>
<sequence length="196" mass="21796">MEIILASSNEGKFKEFSALTKKTNIRLGSLPKNLINLPDETGLTFEENALIKANHVFKQVNSPVLADDSGLEVDCLDGAPGIMSARYSKKATDEGNIKKILSDMKGVKGWKRRARFKCCLMLKLNRSLEPIKSEGFLEGLIAEVPKGERGFGYDPIFLLPNLGLSLAEITKEKKNEISHRSKAFILLLKKLSLINY</sequence>
<comment type="subunit">
    <text evidence="3">Homodimer.</text>
</comment>
<dbReference type="GO" id="GO:0046872">
    <property type="term" value="F:metal ion binding"/>
    <property type="evidence" value="ECO:0007669"/>
    <property type="project" value="UniProtKB-KW"/>
</dbReference>
<protein>
    <recommendedName>
        <fullName evidence="12">dITP/XTP pyrophosphatase</fullName>
        <ecNumber evidence="11">3.6.1.66</ecNumber>
    </recommendedName>
    <alternativeName>
        <fullName evidence="13">Non-canonical purine NTP pyrophosphatase</fullName>
    </alternativeName>
    <alternativeName>
        <fullName evidence="14">Non-standard purine NTP pyrophosphatase</fullName>
    </alternativeName>
    <alternativeName>
        <fullName evidence="16">Nucleoside-triphosphate diphosphatase</fullName>
    </alternativeName>
    <alternativeName>
        <fullName evidence="15">Nucleoside-triphosphate pyrophosphatase</fullName>
    </alternativeName>
</protein>
<evidence type="ECO:0000256" key="8">
    <source>
        <dbReference type="ARBA" id="ARBA00023080"/>
    </source>
</evidence>
<evidence type="ECO:0000256" key="2">
    <source>
        <dbReference type="ARBA" id="ARBA00008023"/>
    </source>
</evidence>
<evidence type="ECO:0000256" key="16">
    <source>
        <dbReference type="ARBA" id="ARBA00083635"/>
    </source>
</evidence>
<keyword evidence="7" id="KW-0460">Magnesium</keyword>
<dbReference type="GO" id="GO:0017111">
    <property type="term" value="F:ribonucleoside triphosphate phosphatase activity"/>
    <property type="evidence" value="ECO:0007669"/>
    <property type="project" value="InterPro"/>
</dbReference>
<dbReference type="GO" id="GO:0035870">
    <property type="term" value="F:dITP diphosphatase activity"/>
    <property type="evidence" value="ECO:0007669"/>
    <property type="project" value="UniProtKB-ARBA"/>
</dbReference>
<evidence type="ECO:0000256" key="12">
    <source>
        <dbReference type="ARBA" id="ARBA00071289"/>
    </source>
</evidence>
<proteinExistence type="inferred from homology"/>
<dbReference type="GO" id="GO:0036220">
    <property type="term" value="F:ITP diphosphatase activity"/>
    <property type="evidence" value="ECO:0007669"/>
    <property type="project" value="UniProtKB-EC"/>
</dbReference>
<reference evidence="17" key="1">
    <citation type="submission" date="2018-05" db="EMBL/GenBank/DDBJ databases">
        <authorList>
            <person name="Lanie J.A."/>
            <person name="Ng W.-L."/>
            <person name="Kazmierczak K.M."/>
            <person name="Andrzejewski T.M."/>
            <person name="Davidsen T.M."/>
            <person name="Wayne K.J."/>
            <person name="Tettelin H."/>
            <person name="Glass J.I."/>
            <person name="Rusch D."/>
            <person name="Podicherti R."/>
            <person name="Tsui H.-C.T."/>
            <person name="Winkler M.E."/>
        </authorList>
    </citation>
    <scope>NUCLEOTIDE SEQUENCE</scope>
</reference>
<evidence type="ECO:0000256" key="7">
    <source>
        <dbReference type="ARBA" id="ARBA00022842"/>
    </source>
</evidence>
<dbReference type="EC" id="3.6.1.66" evidence="11"/>
<dbReference type="HAMAP" id="MF_01405">
    <property type="entry name" value="Non_canon_purine_NTPase"/>
    <property type="match status" value="1"/>
</dbReference>
<evidence type="ECO:0000256" key="1">
    <source>
        <dbReference type="ARBA" id="ARBA00001946"/>
    </source>
</evidence>
<evidence type="ECO:0000256" key="15">
    <source>
        <dbReference type="ARBA" id="ARBA00083186"/>
    </source>
</evidence>
<keyword evidence="8" id="KW-0546">Nucleotide metabolism</keyword>
<dbReference type="CDD" id="cd00515">
    <property type="entry name" value="HAM1"/>
    <property type="match status" value="1"/>
</dbReference>
<evidence type="ECO:0000256" key="4">
    <source>
        <dbReference type="ARBA" id="ARBA00022723"/>
    </source>
</evidence>
<dbReference type="InterPro" id="IPR020922">
    <property type="entry name" value="dITP/XTP_pyrophosphatase"/>
</dbReference>
<dbReference type="GO" id="GO:0000166">
    <property type="term" value="F:nucleotide binding"/>
    <property type="evidence" value="ECO:0007669"/>
    <property type="project" value="UniProtKB-KW"/>
</dbReference>
<comment type="similarity">
    <text evidence="2">Belongs to the HAM1 NTPase family.</text>
</comment>
<comment type="catalytic activity">
    <reaction evidence="10">
        <text>XTP + H2O = XMP + diphosphate + H(+)</text>
        <dbReference type="Rhea" id="RHEA:28610"/>
        <dbReference type="ChEBI" id="CHEBI:15377"/>
        <dbReference type="ChEBI" id="CHEBI:15378"/>
        <dbReference type="ChEBI" id="CHEBI:33019"/>
        <dbReference type="ChEBI" id="CHEBI:57464"/>
        <dbReference type="ChEBI" id="CHEBI:61314"/>
        <dbReference type="EC" id="3.6.1.66"/>
    </reaction>
</comment>
<comment type="catalytic activity">
    <reaction evidence="9">
        <text>dITP + H2O = dIMP + diphosphate + H(+)</text>
        <dbReference type="Rhea" id="RHEA:28342"/>
        <dbReference type="ChEBI" id="CHEBI:15377"/>
        <dbReference type="ChEBI" id="CHEBI:15378"/>
        <dbReference type="ChEBI" id="CHEBI:33019"/>
        <dbReference type="ChEBI" id="CHEBI:61194"/>
        <dbReference type="ChEBI" id="CHEBI:61382"/>
        <dbReference type="EC" id="3.6.1.66"/>
    </reaction>
</comment>
<dbReference type="Pfam" id="PF01725">
    <property type="entry name" value="Ham1p_like"/>
    <property type="match status" value="1"/>
</dbReference>